<dbReference type="OrthoDB" id="10294661at2759"/>
<dbReference type="EMBL" id="ML738743">
    <property type="protein sequence ID" value="KAE8156880.1"/>
    <property type="molecule type" value="Genomic_DNA"/>
</dbReference>
<evidence type="ECO:0000313" key="3">
    <source>
        <dbReference type="Proteomes" id="UP000326950"/>
    </source>
</evidence>
<sequence>MPSSWKDSQTLLITNCVQCTGGIPCMNCRKHTTACSIDKETDQRRKAHLKHRLMGLEEISDLLDGLLEILRDENRIGRSDLIGRLGGSKFLDTFYGSIWRKPSLRKAANESSSHTELRYFGDFLTDYHQPSDEIRKIFSPEAGNRAASVDKSRKEPLKSSNEGASTRKPPYVRLPMDMTNNRIWNSLCSSGLRPHLHRPQAKCHRRGIESPIRKQDKGGHHGAIFPQPQCLKPPLCLRERDLDVELLRKLSVKV</sequence>
<feature type="compositionally biased region" description="Basic and acidic residues" evidence="1">
    <location>
        <begin position="148"/>
        <end position="157"/>
    </location>
</feature>
<reference evidence="2 3" key="1">
    <citation type="submission" date="2019-04" db="EMBL/GenBank/DDBJ databases">
        <title>Friends and foes A comparative genomics study of 23 Aspergillus species from section Flavi.</title>
        <authorList>
            <consortium name="DOE Joint Genome Institute"/>
            <person name="Kjaerbolling I."/>
            <person name="Vesth T."/>
            <person name="Frisvad J.C."/>
            <person name="Nybo J.L."/>
            <person name="Theobald S."/>
            <person name="Kildgaard S."/>
            <person name="Isbrandt T."/>
            <person name="Kuo A."/>
            <person name="Sato A."/>
            <person name="Lyhne E.K."/>
            <person name="Kogle M.E."/>
            <person name="Wiebenga A."/>
            <person name="Kun R.S."/>
            <person name="Lubbers R.J."/>
            <person name="Makela M.R."/>
            <person name="Barry K."/>
            <person name="Chovatia M."/>
            <person name="Clum A."/>
            <person name="Daum C."/>
            <person name="Haridas S."/>
            <person name="He G."/>
            <person name="LaButti K."/>
            <person name="Lipzen A."/>
            <person name="Mondo S."/>
            <person name="Riley R."/>
            <person name="Salamov A."/>
            <person name="Simmons B.A."/>
            <person name="Magnuson J.K."/>
            <person name="Henrissat B."/>
            <person name="Mortensen U.H."/>
            <person name="Larsen T.O."/>
            <person name="Devries R.P."/>
            <person name="Grigoriev I.V."/>
            <person name="Machida M."/>
            <person name="Baker S.E."/>
            <person name="Andersen M.R."/>
        </authorList>
    </citation>
    <scope>NUCLEOTIDE SEQUENCE [LARGE SCALE GENOMIC DNA]</scope>
    <source>
        <strain evidence="2 3">CBS 117626</strain>
    </source>
</reference>
<evidence type="ECO:0008006" key="4">
    <source>
        <dbReference type="Google" id="ProtNLM"/>
    </source>
</evidence>
<organism evidence="2 3">
    <name type="scientific">Aspergillus tamarii</name>
    <dbReference type="NCBI Taxonomy" id="41984"/>
    <lineage>
        <taxon>Eukaryota</taxon>
        <taxon>Fungi</taxon>
        <taxon>Dikarya</taxon>
        <taxon>Ascomycota</taxon>
        <taxon>Pezizomycotina</taxon>
        <taxon>Eurotiomycetes</taxon>
        <taxon>Eurotiomycetidae</taxon>
        <taxon>Eurotiales</taxon>
        <taxon>Aspergillaceae</taxon>
        <taxon>Aspergillus</taxon>
        <taxon>Aspergillus subgen. Circumdati</taxon>
    </lineage>
</organism>
<feature type="region of interest" description="Disordered" evidence="1">
    <location>
        <begin position="137"/>
        <end position="174"/>
    </location>
</feature>
<gene>
    <name evidence="2" type="ORF">BDV40DRAFT_65341</name>
</gene>
<evidence type="ECO:0000256" key="1">
    <source>
        <dbReference type="SAM" id="MobiDB-lite"/>
    </source>
</evidence>
<evidence type="ECO:0000313" key="2">
    <source>
        <dbReference type="EMBL" id="KAE8156880.1"/>
    </source>
</evidence>
<keyword evidence="3" id="KW-1185">Reference proteome</keyword>
<protein>
    <recommendedName>
        <fullName evidence="4">Zn(2)-C6 fungal-type domain-containing protein</fullName>
    </recommendedName>
</protein>
<dbReference type="AlphaFoldDB" id="A0A5N6UEA8"/>
<accession>A0A5N6UEA8</accession>
<proteinExistence type="predicted"/>
<name>A0A5N6UEA8_ASPTM</name>
<dbReference type="Proteomes" id="UP000326950">
    <property type="component" value="Unassembled WGS sequence"/>
</dbReference>